<name>A0A820JFW9_9BILA</name>
<sequence>MAIWSLGNLELFHFTLSSLLK</sequence>
<gene>
    <name evidence="1" type="ORF">OKA104_LOCUS47421</name>
</gene>
<reference evidence="1" key="1">
    <citation type="submission" date="2021-02" db="EMBL/GenBank/DDBJ databases">
        <authorList>
            <person name="Nowell W R."/>
        </authorList>
    </citation>
    <scope>NUCLEOTIDE SEQUENCE</scope>
</reference>
<evidence type="ECO:0000313" key="2">
    <source>
        <dbReference type="Proteomes" id="UP000663881"/>
    </source>
</evidence>
<dbReference type="EMBL" id="CAJOAY010018774">
    <property type="protein sequence ID" value="CAF4324321.1"/>
    <property type="molecule type" value="Genomic_DNA"/>
</dbReference>
<feature type="non-terminal residue" evidence="1">
    <location>
        <position position="21"/>
    </location>
</feature>
<dbReference type="Proteomes" id="UP000663881">
    <property type="component" value="Unassembled WGS sequence"/>
</dbReference>
<proteinExistence type="predicted"/>
<dbReference type="AlphaFoldDB" id="A0A820JFW9"/>
<organism evidence="1 2">
    <name type="scientific">Adineta steineri</name>
    <dbReference type="NCBI Taxonomy" id="433720"/>
    <lineage>
        <taxon>Eukaryota</taxon>
        <taxon>Metazoa</taxon>
        <taxon>Spiralia</taxon>
        <taxon>Gnathifera</taxon>
        <taxon>Rotifera</taxon>
        <taxon>Eurotatoria</taxon>
        <taxon>Bdelloidea</taxon>
        <taxon>Adinetida</taxon>
        <taxon>Adinetidae</taxon>
        <taxon>Adineta</taxon>
    </lineage>
</organism>
<evidence type="ECO:0000313" key="1">
    <source>
        <dbReference type="EMBL" id="CAF4324321.1"/>
    </source>
</evidence>
<comment type="caution">
    <text evidence="1">The sequence shown here is derived from an EMBL/GenBank/DDBJ whole genome shotgun (WGS) entry which is preliminary data.</text>
</comment>
<protein>
    <submittedName>
        <fullName evidence="1">Uncharacterized protein</fullName>
    </submittedName>
</protein>
<accession>A0A820JFW9</accession>